<evidence type="ECO:0000256" key="7">
    <source>
        <dbReference type="ARBA" id="ARBA00023136"/>
    </source>
</evidence>
<evidence type="ECO:0000259" key="13">
    <source>
        <dbReference type="PROSITE" id="PS51203"/>
    </source>
</evidence>
<dbReference type="Gene3D" id="1.20.1560.10">
    <property type="entry name" value="ABC transporter type 1, transmembrane domain"/>
    <property type="match status" value="1"/>
</dbReference>
<accession>A0A9P1DNL8</accession>
<feature type="transmembrane region" description="Helical" evidence="10">
    <location>
        <begin position="1306"/>
        <end position="1323"/>
    </location>
</feature>
<dbReference type="PROSITE" id="PS00211">
    <property type="entry name" value="ABC_TRANSPORTER_1"/>
    <property type="match status" value="1"/>
</dbReference>
<dbReference type="PROSITE" id="PS51203">
    <property type="entry name" value="CS"/>
    <property type="match status" value="1"/>
</dbReference>
<dbReference type="GO" id="GO:0016887">
    <property type="term" value="F:ATP hydrolysis activity"/>
    <property type="evidence" value="ECO:0007669"/>
    <property type="project" value="InterPro"/>
</dbReference>
<dbReference type="GO" id="GO:0005524">
    <property type="term" value="F:ATP binding"/>
    <property type="evidence" value="ECO:0007669"/>
    <property type="project" value="UniProtKB-KW"/>
</dbReference>
<dbReference type="SUPFAM" id="SSF49764">
    <property type="entry name" value="HSP20-like chaperones"/>
    <property type="match status" value="2"/>
</dbReference>
<feature type="region of interest" description="Disordered" evidence="9">
    <location>
        <begin position="584"/>
        <end position="607"/>
    </location>
</feature>
<dbReference type="CDD" id="cd06463">
    <property type="entry name" value="p23_like"/>
    <property type="match status" value="1"/>
</dbReference>
<dbReference type="EMBL" id="CAMXCT010005401">
    <property type="protein sequence ID" value="CAI4012259.1"/>
    <property type="molecule type" value="Genomic_DNA"/>
</dbReference>
<evidence type="ECO:0000259" key="11">
    <source>
        <dbReference type="PROSITE" id="PS50893"/>
    </source>
</evidence>
<dbReference type="PROSITE" id="PS50893">
    <property type="entry name" value="ABC_TRANSPORTER_2"/>
    <property type="match status" value="1"/>
</dbReference>
<evidence type="ECO:0000313" key="16">
    <source>
        <dbReference type="Proteomes" id="UP001152797"/>
    </source>
</evidence>
<dbReference type="Proteomes" id="UP001152797">
    <property type="component" value="Unassembled WGS sequence"/>
</dbReference>
<dbReference type="InterPro" id="IPR027417">
    <property type="entry name" value="P-loop_NTPase"/>
</dbReference>
<feature type="compositionally biased region" description="Polar residues" evidence="9">
    <location>
        <begin position="335"/>
        <end position="345"/>
    </location>
</feature>
<comment type="subcellular location">
    <subcellularLocation>
        <location evidence="1">Membrane</location>
        <topology evidence="1">Multi-pass membrane protein</topology>
    </subcellularLocation>
</comment>
<keyword evidence="16" id="KW-1185">Reference proteome</keyword>
<keyword evidence="7 10" id="KW-0472">Membrane</keyword>
<feature type="transmembrane region" description="Helical" evidence="10">
    <location>
        <begin position="1886"/>
        <end position="1904"/>
    </location>
</feature>
<dbReference type="EMBL" id="CAMXCT020005401">
    <property type="protein sequence ID" value="CAL1165634.1"/>
    <property type="molecule type" value="Genomic_DNA"/>
</dbReference>
<keyword evidence="5" id="KW-0067">ATP-binding</keyword>
<dbReference type="InterPro" id="IPR029063">
    <property type="entry name" value="SAM-dependent_MTases_sf"/>
</dbReference>
<dbReference type="PANTHER" id="PTHR43394">
    <property type="entry name" value="ATP-DEPENDENT PERMEASE MDL1, MITOCHONDRIAL"/>
    <property type="match status" value="1"/>
</dbReference>
<dbReference type="InterPro" id="IPR011990">
    <property type="entry name" value="TPR-like_helical_dom_sf"/>
</dbReference>
<dbReference type="Gene3D" id="3.40.50.300">
    <property type="entry name" value="P-loop containing nucleotide triphosphate hydrolases"/>
    <property type="match status" value="1"/>
</dbReference>
<dbReference type="InterPro" id="IPR039421">
    <property type="entry name" value="Type_1_exporter"/>
</dbReference>
<dbReference type="PROSITE" id="PS50929">
    <property type="entry name" value="ABC_TM1F"/>
    <property type="match status" value="1"/>
</dbReference>
<feature type="transmembrane region" description="Helical" evidence="10">
    <location>
        <begin position="1506"/>
        <end position="1524"/>
    </location>
</feature>
<feature type="domain" description="ABC transmembrane type-1" evidence="12">
    <location>
        <begin position="1742"/>
        <end position="2032"/>
    </location>
</feature>
<keyword evidence="4" id="KW-0547">Nucleotide-binding</keyword>
<dbReference type="InterPro" id="IPR003439">
    <property type="entry name" value="ABC_transporter-like_ATP-bd"/>
</dbReference>
<dbReference type="Gene3D" id="3.40.50.150">
    <property type="entry name" value="Vaccinia Virus protein VP39"/>
    <property type="match status" value="1"/>
</dbReference>
<dbReference type="PROSITE" id="PS50005">
    <property type="entry name" value="TPR"/>
    <property type="match status" value="1"/>
</dbReference>
<evidence type="ECO:0000256" key="2">
    <source>
        <dbReference type="ARBA" id="ARBA00022448"/>
    </source>
</evidence>
<keyword evidence="3 10" id="KW-0812">Transmembrane</keyword>
<feature type="transmembrane region" description="Helical" evidence="10">
    <location>
        <begin position="1964"/>
        <end position="1989"/>
    </location>
</feature>
<evidence type="ECO:0000256" key="9">
    <source>
        <dbReference type="SAM" id="MobiDB-lite"/>
    </source>
</evidence>
<dbReference type="GO" id="GO:0090374">
    <property type="term" value="P:oligopeptide export from mitochondrion"/>
    <property type="evidence" value="ECO:0007669"/>
    <property type="project" value="TreeGrafter"/>
</dbReference>
<evidence type="ECO:0008006" key="17">
    <source>
        <dbReference type="Google" id="ProtNLM"/>
    </source>
</evidence>
<feature type="transmembrane region" description="Helical" evidence="10">
    <location>
        <begin position="1861"/>
        <end position="1880"/>
    </location>
</feature>
<dbReference type="InterPro" id="IPR017871">
    <property type="entry name" value="ABC_transporter-like_CS"/>
</dbReference>
<feature type="transmembrane region" description="Helical" evidence="10">
    <location>
        <begin position="1787"/>
        <end position="1807"/>
    </location>
</feature>
<evidence type="ECO:0000256" key="5">
    <source>
        <dbReference type="ARBA" id="ARBA00022840"/>
    </source>
</evidence>
<dbReference type="InterPro" id="IPR007052">
    <property type="entry name" value="CS_dom"/>
</dbReference>
<dbReference type="Gene3D" id="2.60.40.790">
    <property type="match status" value="2"/>
</dbReference>
<feature type="domain" description="ABC transporter" evidence="11">
    <location>
        <begin position="2067"/>
        <end position="2318"/>
    </location>
</feature>
<evidence type="ECO:0000313" key="14">
    <source>
        <dbReference type="EMBL" id="CAI4012259.1"/>
    </source>
</evidence>
<feature type="domain" description="CS" evidence="13">
    <location>
        <begin position="2539"/>
        <end position="2646"/>
    </location>
</feature>
<evidence type="ECO:0000256" key="8">
    <source>
        <dbReference type="PROSITE-ProRule" id="PRU00339"/>
    </source>
</evidence>
<evidence type="ECO:0000259" key="12">
    <source>
        <dbReference type="PROSITE" id="PS50929"/>
    </source>
</evidence>
<feature type="region of interest" description="Disordered" evidence="9">
    <location>
        <begin position="1535"/>
        <end position="1559"/>
    </location>
</feature>
<dbReference type="FunFam" id="1.20.1560.10:FF:000215">
    <property type="entry name" value="ABC transporter B family member 4"/>
    <property type="match status" value="1"/>
</dbReference>
<protein>
    <recommendedName>
        <fullName evidence="17">ABC transmembrane type-1 domain-containing protein</fullName>
    </recommendedName>
</protein>
<keyword evidence="8" id="KW-0802">TPR repeat</keyword>
<feature type="compositionally biased region" description="Low complexity" evidence="9">
    <location>
        <begin position="298"/>
        <end position="312"/>
    </location>
</feature>
<dbReference type="GO" id="GO:0015421">
    <property type="term" value="F:ABC-type oligopeptide transporter activity"/>
    <property type="evidence" value="ECO:0007669"/>
    <property type="project" value="TreeGrafter"/>
</dbReference>
<dbReference type="FunFam" id="3.40.50.300:FF:000836">
    <property type="entry name" value="ABC transporter B family member 25"/>
    <property type="match status" value="1"/>
</dbReference>
<reference evidence="14" key="1">
    <citation type="submission" date="2022-10" db="EMBL/GenBank/DDBJ databases">
        <authorList>
            <person name="Chen Y."/>
            <person name="Dougan E. K."/>
            <person name="Chan C."/>
            <person name="Rhodes N."/>
            <person name="Thang M."/>
        </authorList>
    </citation>
    <scope>NUCLEOTIDE SEQUENCE</scope>
</reference>
<dbReference type="InterPro" id="IPR011527">
    <property type="entry name" value="ABC1_TM_dom"/>
</dbReference>
<dbReference type="SUPFAM" id="SSF90123">
    <property type="entry name" value="ABC transporter transmembrane region"/>
    <property type="match status" value="1"/>
</dbReference>
<dbReference type="InterPro" id="IPR003593">
    <property type="entry name" value="AAA+_ATPase"/>
</dbReference>
<keyword evidence="6 10" id="KW-1133">Transmembrane helix</keyword>
<dbReference type="CDD" id="cd18572">
    <property type="entry name" value="ABC_6TM_TAP"/>
    <property type="match status" value="1"/>
</dbReference>
<evidence type="ECO:0000256" key="6">
    <source>
        <dbReference type="ARBA" id="ARBA00022989"/>
    </source>
</evidence>
<dbReference type="EMBL" id="CAMXCT030005401">
    <property type="protein sequence ID" value="CAL4799571.1"/>
    <property type="molecule type" value="Genomic_DNA"/>
</dbReference>
<dbReference type="SUPFAM" id="SSF52540">
    <property type="entry name" value="P-loop containing nucleoside triphosphate hydrolases"/>
    <property type="match status" value="1"/>
</dbReference>
<keyword evidence="2" id="KW-0813">Transport</keyword>
<evidence type="ECO:0000256" key="4">
    <source>
        <dbReference type="ARBA" id="ARBA00022741"/>
    </source>
</evidence>
<evidence type="ECO:0000313" key="15">
    <source>
        <dbReference type="EMBL" id="CAL1165634.1"/>
    </source>
</evidence>
<dbReference type="PANTHER" id="PTHR43394:SF5">
    <property type="entry name" value="ABC TRANSPORTER B FAMILY"/>
    <property type="match status" value="1"/>
</dbReference>
<name>A0A9P1DNL8_9DINO</name>
<dbReference type="SMART" id="SM00028">
    <property type="entry name" value="TPR"/>
    <property type="match status" value="3"/>
</dbReference>
<dbReference type="GO" id="GO:0005743">
    <property type="term" value="C:mitochondrial inner membrane"/>
    <property type="evidence" value="ECO:0007669"/>
    <property type="project" value="TreeGrafter"/>
</dbReference>
<feature type="transmembrane region" description="Helical" evidence="10">
    <location>
        <begin position="1464"/>
        <end position="1486"/>
    </location>
</feature>
<dbReference type="InterPro" id="IPR019734">
    <property type="entry name" value="TPR_rpt"/>
</dbReference>
<feature type="repeat" description="TPR" evidence="8">
    <location>
        <begin position="2753"/>
        <end position="2786"/>
    </location>
</feature>
<sequence length="2848" mass="320397">MTLSNGQPSLLDIANDAAADALLVEYLKLRGVKTAATLALLATDDADLDRVLIQPFLSGWKRDDGSILQVGDSEKPIARAVFLHMWQVARQHWRKQMTVTAPVTSTTTTASPSGATPADDKIPKTLAPGRWTSLLAAYQSQQIGGRDRIFPVQELLGTEAVLARVLHEHENSKLYTPIQLGELISLRTFLPTGEPNPLAKKDRATTKLQLTGGSLVETADEPWQPRSILAILAIETFFQWLTRLARSRPQKTDQFSQFWLSTSWRLAMEMRAGRTFDEATPSLMRDFDAFSECMAREPSSTVKRVTTPTRPTSDSKGRGKGNSKGGKNSRYAPYQRNSSGYNKPWSQYADRLDRSSPRSMPSPEDKQQTWNRDAWQGSDLFQPIDEQVILLSCFDGIGTPALILKELTAGLALHIVWEIDSDCLQVLGHHHPSAQLRGDFLKDDPQQDAPGARGQEGQKFTAFCAFCNKIEMAIPHLRVGYLTENVIMKKEEADHFSARLDCQAVICDSSDLGLINRPRLWWTRIPWSKLRNSPVTGRPLRWSKRDKHHRLHQDGPLQEAHELDLGDQQLCQSVVEHKARVPCFTTPAPQEGGRPAPKRLRGRMSPQERARWISDDRTFAPWQYADEALTRGPDGSYSVPTAEVKEQLHQLPMTYTKIGTVNERSRHRLIANGWHVGTAKFMFMLVLQAVLLLPRAAIPPSPQRSALQIMVGYLEPFPPALGPGNWPLQPASTPKMSDHWDHWRMAIDTPHPLMQPPRLEPGWQQCLDLQVLIGGSLSRLRCEVVQEVQQMIEDATADTMQWWQSLPPHVAQVYYDKDNDQIAQIPILLQLLQLVGMPDLAILEKDLTQGFAMLGTLNSGSGWLPRTDGRYDHPIDTAAFKRHNKNYTMTKLRSQRVDPEWQTMLTELIKELDKGRMSGPYKAPSWWPFPSRSLPGRELLSLPCEEACFAFSFSVRQTDKVRRCEDFRRSGHNGTILAKDVPYHHDIASFVNLARAQATMTDLSSIWAQDLAGAYRQFPVREPNDCFCVLMTPDGALILRHHAMMFGAASSVWNFNRAADSLMFLCRRLLAVSVGHYVDDFIGIEPGHLVVSGFEQFTALTRALGLRMKEAKALAPQPKQKVLGILMEIEPSQIVLRPHPDRCAKMMASLQRILRANHLTNEEAQHIAGKMNFLASTMFGQLGRAALQPLYARAHGLALDDKGYQLNHPLRAALRTLHSLLSDVQPRQIPRNVHRKTAVLYTDAYFVMNGVKHQIGSNNIPSKWQPKRCPNFENGWGYVLHFDHRTYFAAGRLPPFLIQRFCTRKAYIYFLEIAAQLIGFLALKSFDVILVTSYIDNTSGLFALQKGYCKDPAICNMVAVCWRFIAKMGWHLNLEWVASADNMSDAVSRHKFYDMISLQAEEHSLCLQGLFTILYRVATDETYAHTTAVDDLLQLQLHNTSPPRTVKVDLESQTAMKLSRRSSLLFIVFLVDLIIALSDFHLGSVSQTDQAASAYETVTSDTLTCYLVRLVVFPALTLCALLVYRSTEAQSPLRKFQQAQEAEAAAESPPGNGNGNDLRVPLAEGSVPMQTMNGGNSSALRSDGVTSSITSSHALTSGMQLREGLRFNNLFPRWTLEIRMSFYNGIKCIVYHYDPRYLVLQGTLQAFTMVMINAEYFMLKNILNKYTEEQGESLGRNGPHYVAYRCRTCDFDLCPRCYRQKDKSSARGFGARSLRGDGEQITTWTYFKRIVELAMDFWPTLVAAVVALVTTQSLQIAAPNLQGKIFDSIIGYLQHPEIGRGRFESAIFTYLIVLALQGAFSGLKSLAQELVQRRMAMSVRMKLFASVIRMDIAFFDTMHTGQLTSRMTNDVSQMTSPLNTLLNDLLANVLLLVGGMLMAFKTSWKLSVLALTIVPPITYSYRAYAKWARKVTRSIYCALGEANSTATDAIGNIRTVRGFSTEQFEANKYADSVNTALGHGVKNAYVGATVTAFSMYLNLGTAVLILWYGGQLVCDSKGQIMSIGSLITFQLYWNMMNNAFISLGNVFNDLIRSSSAAERVLSLIDARPDVNPDEGEVVKRNECKGYLQLKGIQFRYRSRPDTLVLKGVDVEMPPGTTTALVGKSGGGKSTLVHLLMRFYEPTAGQIILDGKDTKSLSSKSVRECCGFVAQDTQLFTCSIEENLAYGLGREHSKDRGQYHNDINLQEEVVAACKAANAHEFILEMEEGYDTRVGEKGIMLSGGQKQRLAVARCFLRRPRMLFLDEATSALDAENEAIVQQALEKLLYELNSTVVLIAHRLSTVINATQICVIHKGLIVEKGTHDELVAQGGVYAQLVSRQLSRDASAVMGEKKAKDAKKTNQTEIDVPWLNQVYEATAQEFPWRCHGIRRPEFDLRTAQTHATEVDYEQNMGRITLKYVFPEELSALCAADLLVELRSWELKVKASNRPDLDSYLAVLNGSLYGDVRRDLSWWTLENEGDRMVFTIQLAKREHKAWNAVWKPGMNHHRKSHFGWTPATRSLKKAEEILTKVKAGRITSKEDAFVIRREDLCAALEDGQDDQKAIYRIHLDKAALDKACETVCLADIFGVDVMEQYLKVFIRGDEKSPILMGQLFDKIQPDQSRWEIVKAAAPMEDESGKTPSNLYNTCLQVTLTKAKASKKHWPHLMVENELVLQREAAPAIEELQAKSIRAPSPDRSAWSPQELAKEFKAKADSCFKSSGWRDAVVYYTRALSHTPEDEKLHSNRSACYVKLKKFDKALADAKKCCSLKPDWSKAYFRIGQAHRGLRQWEEAVAAFKEGRFREPTNKEWEKEITKTEDEQERWDAHVREQRKLKREADLVTELNEATVVAEREAMVAVAEQAQPRFES</sequence>
<dbReference type="Pfam" id="PF00664">
    <property type="entry name" value="ABC_membrane"/>
    <property type="match status" value="1"/>
</dbReference>
<comment type="caution">
    <text evidence="14">The sequence shown here is derived from an EMBL/GenBank/DDBJ whole genome shotgun (WGS) entry which is preliminary data.</text>
</comment>
<reference evidence="15" key="2">
    <citation type="submission" date="2024-04" db="EMBL/GenBank/DDBJ databases">
        <authorList>
            <person name="Chen Y."/>
            <person name="Shah S."/>
            <person name="Dougan E. K."/>
            <person name="Thang M."/>
            <person name="Chan C."/>
        </authorList>
    </citation>
    <scope>NUCLEOTIDE SEQUENCE [LARGE SCALE GENOMIC DNA]</scope>
</reference>
<evidence type="ECO:0000256" key="1">
    <source>
        <dbReference type="ARBA" id="ARBA00004141"/>
    </source>
</evidence>
<gene>
    <name evidence="14" type="ORF">C1SCF055_LOCUS37338</name>
</gene>
<evidence type="ECO:0000256" key="3">
    <source>
        <dbReference type="ARBA" id="ARBA00022692"/>
    </source>
</evidence>
<feature type="transmembrane region" description="Helical" evidence="10">
    <location>
        <begin position="1737"/>
        <end position="1758"/>
    </location>
</feature>
<proteinExistence type="predicted"/>
<dbReference type="InterPro" id="IPR008978">
    <property type="entry name" value="HSP20-like_chaperone"/>
</dbReference>
<dbReference type="SUPFAM" id="SSF48452">
    <property type="entry name" value="TPR-like"/>
    <property type="match status" value="1"/>
</dbReference>
<dbReference type="SMART" id="SM00382">
    <property type="entry name" value="AAA"/>
    <property type="match status" value="1"/>
</dbReference>
<dbReference type="InterPro" id="IPR036640">
    <property type="entry name" value="ABC1_TM_sf"/>
</dbReference>
<dbReference type="OrthoDB" id="6500128at2759"/>
<evidence type="ECO:0000256" key="10">
    <source>
        <dbReference type="SAM" id="Phobius"/>
    </source>
</evidence>
<feature type="region of interest" description="Disordered" evidence="9">
    <location>
        <begin position="298"/>
        <end position="369"/>
    </location>
</feature>
<dbReference type="Pfam" id="PF04969">
    <property type="entry name" value="CS"/>
    <property type="match status" value="1"/>
</dbReference>
<organism evidence="14">
    <name type="scientific">Cladocopium goreaui</name>
    <dbReference type="NCBI Taxonomy" id="2562237"/>
    <lineage>
        <taxon>Eukaryota</taxon>
        <taxon>Sar</taxon>
        <taxon>Alveolata</taxon>
        <taxon>Dinophyceae</taxon>
        <taxon>Suessiales</taxon>
        <taxon>Symbiodiniaceae</taxon>
        <taxon>Cladocopium</taxon>
    </lineage>
</organism>
<feature type="compositionally biased region" description="Low complexity" evidence="9">
    <location>
        <begin position="1537"/>
        <end position="1547"/>
    </location>
</feature>
<dbReference type="Gene3D" id="1.25.40.10">
    <property type="entry name" value="Tetratricopeptide repeat domain"/>
    <property type="match status" value="1"/>
</dbReference>
<dbReference type="Pfam" id="PF00005">
    <property type="entry name" value="ABC_tran"/>
    <property type="match status" value="1"/>
</dbReference>